<dbReference type="Pfam" id="PF14223">
    <property type="entry name" value="Retrotran_gag_2"/>
    <property type="match status" value="1"/>
</dbReference>
<proteinExistence type="predicted"/>
<dbReference type="PANTHER" id="PTHR47481:SF14">
    <property type="entry name" value="RETROTRANSPOSON COPIA-LIKE N-TERMINAL DOMAIN-CONTAINING PROTEIN"/>
    <property type="match status" value="1"/>
</dbReference>
<dbReference type="EMBL" id="KZ309204">
    <property type="protein sequence ID" value="KAG8237676.1"/>
    <property type="molecule type" value="Genomic_DNA"/>
</dbReference>
<keyword evidence="2" id="KW-1185">Reference proteome</keyword>
<accession>A0A8K0KLS9</accession>
<dbReference type="OrthoDB" id="413361at2759"/>
<dbReference type="PANTHER" id="PTHR47481">
    <property type="match status" value="1"/>
</dbReference>
<dbReference type="Proteomes" id="UP000792457">
    <property type="component" value="Unassembled WGS sequence"/>
</dbReference>
<protein>
    <submittedName>
        <fullName evidence="1">Uncharacterized protein</fullName>
    </submittedName>
</protein>
<reference evidence="1" key="2">
    <citation type="submission" date="2017-10" db="EMBL/GenBank/DDBJ databases">
        <title>Ladona fulva Genome sequencing and assembly.</title>
        <authorList>
            <person name="Murali S."/>
            <person name="Richards S."/>
            <person name="Bandaranaike D."/>
            <person name="Bellair M."/>
            <person name="Blankenburg K."/>
            <person name="Chao H."/>
            <person name="Dinh H."/>
            <person name="Doddapaneni H."/>
            <person name="Dugan-Rocha S."/>
            <person name="Elkadiri S."/>
            <person name="Gnanaolivu R."/>
            <person name="Hernandez B."/>
            <person name="Skinner E."/>
            <person name="Javaid M."/>
            <person name="Lee S."/>
            <person name="Li M."/>
            <person name="Ming W."/>
            <person name="Munidasa M."/>
            <person name="Muniz J."/>
            <person name="Nguyen L."/>
            <person name="Hughes D."/>
            <person name="Osuji N."/>
            <person name="Pu L.-L."/>
            <person name="Puazo M."/>
            <person name="Qu C."/>
            <person name="Quiroz J."/>
            <person name="Raj R."/>
            <person name="Weissenberger G."/>
            <person name="Xin Y."/>
            <person name="Zou X."/>
            <person name="Han Y."/>
            <person name="Worley K."/>
            <person name="Muzny D."/>
            <person name="Gibbs R."/>
        </authorList>
    </citation>
    <scope>NUCLEOTIDE SEQUENCE</scope>
    <source>
        <strain evidence="1">Sampled in the wild</strain>
    </source>
</reference>
<reference evidence="1" key="1">
    <citation type="submission" date="2013-04" db="EMBL/GenBank/DDBJ databases">
        <authorList>
            <person name="Qu J."/>
            <person name="Murali S.C."/>
            <person name="Bandaranaike D."/>
            <person name="Bellair M."/>
            <person name="Blankenburg K."/>
            <person name="Chao H."/>
            <person name="Dinh H."/>
            <person name="Doddapaneni H."/>
            <person name="Downs B."/>
            <person name="Dugan-Rocha S."/>
            <person name="Elkadiri S."/>
            <person name="Gnanaolivu R.D."/>
            <person name="Hernandez B."/>
            <person name="Javaid M."/>
            <person name="Jayaseelan J.C."/>
            <person name="Lee S."/>
            <person name="Li M."/>
            <person name="Ming W."/>
            <person name="Munidasa M."/>
            <person name="Muniz J."/>
            <person name="Nguyen L."/>
            <person name="Ongeri F."/>
            <person name="Osuji N."/>
            <person name="Pu L.-L."/>
            <person name="Puazo M."/>
            <person name="Qu C."/>
            <person name="Quiroz J."/>
            <person name="Raj R."/>
            <person name="Weissenberger G."/>
            <person name="Xin Y."/>
            <person name="Zou X."/>
            <person name="Han Y."/>
            <person name="Richards S."/>
            <person name="Worley K."/>
            <person name="Muzny D."/>
            <person name="Gibbs R."/>
        </authorList>
    </citation>
    <scope>NUCLEOTIDE SEQUENCE</scope>
    <source>
        <strain evidence="1">Sampled in the wild</strain>
    </source>
</reference>
<evidence type="ECO:0000313" key="2">
    <source>
        <dbReference type="Proteomes" id="UP000792457"/>
    </source>
</evidence>
<dbReference type="AlphaFoldDB" id="A0A8K0KLS9"/>
<sequence length="141" mass="15895">MSILNLTSSRIELLSKDNYGTWRMQVEALLIKNNTWGYVSGEIPLSEEGTGTEALTAEARRKVWLVLDKKTRSDLILSISPSELKQIRGCETLRDVWLKLESIYTSKGPARNATLLKQLMLQRLEEGGDFRAYGKIFGCNG</sequence>
<evidence type="ECO:0000313" key="1">
    <source>
        <dbReference type="EMBL" id="KAG8237676.1"/>
    </source>
</evidence>
<gene>
    <name evidence="1" type="ORF">J437_LFUL015556</name>
</gene>
<organism evidence="1 2">
    <name type="scientific">Ladona fulva</name>
    <name type="common">Scarce chaser dragonfly</name>
    <name type="synonym">Libellula fulva</name>
    <dbReference type="NCBI Taxonomy" id="123851"/>
    <lineage>
        <taxon>Eukaryota</taxon>
        <taxon>Metazoa</taxon>
        <taxon>Ecdysozoa</taxon>
        <taxon>Arthropoda</taxon>
        <taxon>Hexapoda</taxon>
        <taxon>Insecta</taxon>
        <taxon>Pterygota</taxon>
        <taxon>Palaeoptera</taxon>
        <taxon>Odonata</taxon>
        <taxon>Epiprocta</taxon>
        <taxon>Anisoptera</taxon>
        <taxon>Libelluloidea</taxon>
        <taxon>Libellulidae</taxon>
        <taxon>Ladona</taxon>
    </lineage>
</organism>
<comment type="caution">
    <text evidence="1">The sequence shown here is derived from an EMBL/GenBank/DDBJ whole genome shotgun (WGS) entry which is preliminary data.</text>
</comment>
<name>A0A8K0KLS9_LADFU</name>